<evidence type="ECO:0000313" key="3">
    <source>
        <dbReference type="EMBL" id="MBK9297437.1"/>
    </source>
</evidence>
<evidence type="ECO:0000256" key="1">
    <source>
        <dbReference type="SAM" id="MobiDB-lite"/>
    </source>
</evidence>
<gene>
    <name evidence="3" type="ORF">IPN02_11515</name>
</gene>
<dbReference type="Proteomes" id="UP000727993">
    <property type="component" value="Unassembled WGS sequence"/>
</dbReference>
<feature type="compositionally biased region" description="Low complexity" evidence="1">
    <location>
        <begin position="151"/>
        <end position="167"/>
    </location>
</feature>
<feature type="region of interest" description="Disordered" evidence="1">
    <location>
        <begin position="144"/>
        <end position="167"/>
    </location>
</feature>
<evidence type="ECO:0000313" key="4">
    <source>
        <dbReference type="Proteomes" id="UP000727993"/>
    </source>
</evidence>
<name>A0A936NBU7_9ACTN</name>
<accession>A0A936NBU7</accession>
<sequence length="167" mass="17184">MRQTGALLLLPVAVSMALSGCSSGPSMAQWAKEADRVCAEINAEVEALPKPGNDLATFDAYIGRIRQLLTTEQTKIADLDGPDGETPTSMAEYLDRQLELVADLEEAAGDGDGMRVRSLLDQSARELGPMGRATAKATGVTECATTGPVGGSADTTAAPTSSTTPAG</sequence>
<organism evidence="3 4">
    <name type="scientific">Candidatus Neomicrothrix subdominans</name>
    <dbReference type="NCBI Taxonomy" id="2954438"/>
    <lineage>
        <taxon>Bacteria</taxon>
        <taxon>Bacillati</taxon>
        <taxon>Actinomycetota</taxon>
        <taxon>Acidimicrobiia</taxon>
        <taxon>Acidimicrobiales</taxon>
        <taxon>Microthrixaceae</taxon>
        <taxon>Candidatus Neomicrothrix</taxon>
    </lineage>
</organism>
<keyword evidence="2" id="KW-0732">Signal</keyword>
<comment type="caution">
    <text evidence="3">The sequence shown here is derived from an EMBL/GenBank/DDBJ whole genome shotgun (WGS) entry which is preliminary data.</text>
</comment>
<feature type="signal peptide" evidence="2">
    <location>
        <begin position="1"/>
        <end position="28"/>
    </location>
</feature>
<proteinExistence type="predicted"/>
<protein>
    <submittedName>
        <fullName evidence="3">Uncharacterized protein</fullName>
    </submittedName>
</protein>
<reference evidence="3 4" key="1">
    <citation type="submission" date="2020-10" db="EMBL/GenBank/DDBJ databases">
        <title>Connecting structure to function with the recovery of over 1000 high-quality activated sludge metagenome-assembled genomes encoding full-length rRNA genes using long-read sequencing.</title>
        <authorList>
            <person name="Singleton C.M."/>
            <person name="Petriglieri F."/>
            <person name="Kristensen J.M."/>
            <person name="Kirkegaard R.H."/>
            <person name="Michaelsen T.Y."/>
            <person name="Andersen M.H."/>
            <person name="Karst S.M."/>
            <person name="Dueholm M.S."/>
            <person name="Nielsen P.H."/>
            <person name="Albertsen M."/>
        </authorList>
    </citation>
    <scope>NUCLEOTIDE SEQUENCE [LARGE SCALE GENOMIC DNA]</scope>
    <source>
        <strain evidence="3">Lyne_18-Q3-R50-59_MAXAC.006</strain>
    </source>
</reference>
<dbReference type="EMBL" id="JADJZA010000007">
    <property type="protein sequence ID" value="MBK9297437.1"/>
    <property type="molecule type" value="Genomic_DNA"/>
</dbReference>
<dbReference type="AlphaFoldDB" id="A0A936NBU7"/>
<feature type="chain" id="PRO_5038582293" evidence="2">
    <location>
        <begin position="29"/>
        <end position="167"/>
    </location>
</feature>
<evidence type="ECO:0000256" key="2">
    <source>
        <dbReference type="SAM" id="SignalP"/>
    </source>
</evidence>
<dbReference type="PROSITE" id="PS51257">
    <property type="entry name" value="PROKAR_LIPOPROTEIN"/>
    <property type="match status" value="1"/>
</dbReference>